<dbReference type="PANTHER" id="PTHR31321:SF137">
    <property type="entry name" value="PECTIN METHYL ESTERASE (EUROFUNG)"/>
    <property type="match status" value="1"/>
</dbReference>
<keyword evidence="5" id="KW-0063">Aspartyl esterase</keyword>
<accession>A0AAD6GEB3</accession>
<feature type="chain" id="PRO_5041933512" description="pectinesterase" evidence="6">
    <location>
        <begin position="23"/>
        <end position="399"/>
    </location>
</feature>
<evidence type="ECO:0000259" key="7">
    <source>
        <dbReference type="Pfam" id="PF01095"/>
    </source>
</evidence>
<keyword evidence="9" id="KW-1185">Reference proteome</keyword>
<organism evidence="8 9">
    <name type="scientific">Penicillium frequentans</name>
    <dbReference type="NCBI Taxonomy" id="3151616"/>
    <lineage>
        <taxon>Eukaryota</taxon>
        <taxon>Fungi</taxon>
        <taxon>Dikarya</taxon>
        <taxon>Ascomycota</taxon>
        <taxon>Pezizomycotina</taxon>
        <taxon>Eurotiomycetes</taxon>
        <taxon>Eurotiomycetidae</taxon>
        <taxon>Eurotiales</taxon>
        <taxon>Aspergillaceae</taxon>
        <taxon>Penicillium</taxon>
    </lineage>
</organism>
<dbReference type="Pfam" id="PF01095">
    <property type="entry name" value="Pectinesterase"/>
    <property type="match status" value="1"/>
</dbReference>
<evidence type="ECO:0000256" key="6">
    <source>
        <dbReference type="SAM" id="SignalP"/>
    </source>
</evidence>
<evidence type="ECO:0000256" key="3">
    <source>
        <dbReference type="ARBA" id="ARBA00013229"/>
    </source>
</evidence>
<dbReference type="InterPro" id="IPR012334">
    <property type="entry name" value="Pectin_lyas_fold"/>
</dbReference>
<dbReference type="GO" id="GO:0030599">
    <property type="term" value="F:pectinesterase activity"/>
    <property type="evidence" value="ECO:0007669"/>
    <property type="project" value="UniProtKB-EC"/>
</dbReference>
<dbReference type="InterPro" id="IPR000070">
    <property type="entry name" value="Pectinesterase_cat"/>
</dbReference>
<dbReference type="EC" id="3.1.1.11" evidence="3"/>
<protein>
    <recommendedName>
        <fullName evidence="3">pectinesterase</fullName>
        <ecNumber evidence="3">3.1.1.11</ecNumber>
    </recommendedName>
</protein>
<reference evidence="8 9" key="1">
    <citation type="journal article" date="2023" name="IMA Fungus">
        <title>Comparative genomic study of the Penicillium genus elucidates a diverse pangenome and 15 lateral gene transfer events.</title>
        <authorList>
            <person name="Petersen C."/>
            <person name="Sorensen T."/>
            <person name="Nielsen M.R."/>
            <person name="Sondergaard T.E."/>
            <person name="Sorensen J.L."/>
            <person name="Fitzpatrick D.A."/>
            <person name="Frisvad J.C."/>
            <person name="Nielsen K.L."/>
        </authorList>
    </citation>
    <scope>NUCLEOTIDE SEQUENCE [LARGE SCALE GENOMIC DNA]</scope>
    <source>
        <strain evidence="8 9">IBT 35679</strain>
    </source>
</reference>
<dbReference type="AlphaFoldDB" id="A0AAD6GEB3"/>
<evidence type="ECO:0000256" key="4">
    <source>
        <dbReference type="ARBA" id="ARBA00022801"/>
    </source>
</evidence>
<keyword evidence="6" id="KW-0732">Signal</keyword>
<sequence>MHLTPLLLPLLGLLAQTTQVDSAALTTQKLSNRIECQRTARNCPKGTILVSATDARAKYKTVQSAIDSLPNDDTTQTILILEGSYTEQLNVTRAGPITILGETDSPTDASKNKVNLNFAAANQDSTGTDDNTWYSVLVVAPTLDASLVGSGTTGFAVPADTPFGNRDFRVYNVDFDNDFAPYTDGPAAALMFSRANGGFYYCGFYSYQDTIYIGKLGNAYFYKSIIAGETDFLYGFGTAWIQSSDIKLRGCGGGLTAWKGTNTTFENKYGVYVVDSNIAAANSSIAPDIKGKCSLGRPWNSEHRSIFADTWEDGSILPAGYTHWISSGVDRFEEGITLMAEYQAYGPGFNRTARIEGGIDTLLTKSGYKEYSTPALVFQDQEGTFGDVSWIDWETVEGK</sequence>
<dbReference type="FunFam" id="2.160.20.10:FF:000045">
    <property type="entry name" value="Pectin methylesterase family protein"/>
    <property type="match status" value="1"/>
</dbReference>
<comment type="similarity">
    <text evidence="2">Belongs to the pectinesterase family.</text>
</comment>
<feature type="signal peptide" evidence="6">
    <location>
        <begin position="1"/>
        <end position="22"/>
    </location>
</feature>
<gene>
    <name evidence="8" type="ORF">N7494_007573</name>
</gene>
<name>A0AAD6GEB3_9EURO</name>
<dbReference type="GO" id="GO:0045490">
    <property type="term" value="P:pectin catabolic process"/>
    <property type="evidence" value="ECO:0007669"/>
    <property type="project" value="TreeGrafter"/>
</dbReference>
<feature type="domain" description="Pectinesterase catalytic" evidence="7">
    <location>
        <begin position="166"/>
        <end position="373"/>
    </location>
</feature>
<comment type="pathway">
    <text evidence="1">Glycan metabolism; pectin degradation; 2-dehydro-3-deoxy-D-gluconate from pectin: step 1/5.</text>
</comment>
<dbReference type="PANTHER" id="PTHR31321">
    <property type="entry name" value="ACYL-COA THIOESTER HYDROLASE YBHC-RELATED"/>
    <property type="match status" value="1"/>
</dbReference>
<evidence type="ECO:0000313" key="9">
    <source>
        <dbReference type="Proteomes" id="UP001220324"/>
    </source>
</evidence>
<dbReference type="EMBL" id="JAQIZZ010000006">
    <property type="protein sequence ID" value="KAJ5538094.1"/>
    <property type="molecule type" value="Genomic_DNA"/>
</dbReference>
<comment type="caution">
    <text evidence="8">The sequence shown here is derived from an EMBL/GenBank/DDBJ whole genome shotgun (WGS) entry which is preliminary data.</text>
</comment>
<evidence type="ECO:0000256" key="1">
    <source>
        <dbReference type="ARBA" id="ARBA00005184"/>
    </source>
</evidence>
<evidence type="ECO:0000313" key="8">
    <source>
        <dbReference type="EMBL" id="KAJ5538094.1"/>
    </source>
</evidence>
<keyword evidence="4" id="KW-0378">Hydrolase</keyword>
<dbReference type="Gene3D" id="2.160.20.10">
    <property type="entry name" value="Single-stranded right-handed beta-helix, Pectin lyase-like"/>
    <property type="match status" value="1"/>
</dbReference>
<dbReference type="GO" id="GO:0042545">
    <property type="term" value="P:cell wall modification"/>
    <property type="evidence" value="ECO:0007669"/>
    <property type="project" value="InterPro"/>
</dbReference>
<dbReference type="Proteomes" id="UP001220324">
    <property type="component" value="Unassembled WGS sequence"/>
</dbReference>
<proteinExistence type="inferred from homology"/>
<evidence type="ECO:0000256" key="2">
    <source>
        <dbReference type="ARBA" id="ARBA00008891"/>
    </source>
</evidence>
<dbReference type="InterPro" id="IPR011050">
    <property type="entry name" value="Pectin_lyase_fold/virulence"/>
</dbReference>
<evidence type="ECO:0000256" key="5">
    <source>
        <dbReference type="ARBA" id="ARBA00023085"/>
    </source>
</evidence>
<dbReference type="SUPFAM" id="SSF51126">
    <property type="entry name" value="Pectin lyase-like"/>
    <property type="match status" value="1"/>
</dbReference>